<gene>
    <name evidence="1" type="ORF">OGATHE_001607</name>
</gene>
<protein>
    <submittedName>
        <fullName evidence="1">Uncharacterized protein</fullName>
    </submittedName>
</protein>
<evidence type="ECO:0000313" key="1">
    <source>
        <dbReference type="EMBL" id="KAH3675267.1"/>
    </source>
</evidence>
<name>A0A9P8PPI8_9ASCO</name>
<dbReference type="EMBL" id="JAEUBD010000382">
    <property type="protein sequence ID" value="KAH3675267.1"/>
    <property type="molecule type" value="Genomic_DNA"/>
</dbReference>
<organism evidence="1 2">
    <name type="scientific">Ogataea polymorpha</name>
    <dbReference type="NCBI Taxonomy" id="460523"/>
    <lineage>
        <taxon>Eukaryota</taxon>
        <taxon>Fungi</taxon>
        <taxon>Dikarya</taxon>
        <taxon>Ascomycota</taxon>
        <taxon>Saccharomycotina</taxon>
        <taxon>Pichiomycetes</taxon>
        <taxon>Pichiales</taxon>
        <taxon>Pichiaceae</taxon>
        <taxon>Ogataea</taxon>
    </lineage>
</organism>
<dbReference type="AlphaFoldDB" id="A0A9P8PPI8"/>
<proteinExistence type="predicted"/>
<comment type="caution">
    <text evidence="1">The sequence shown here is derived from an EMBL/GenBank/DDBJ whole genome shotgun (WGS) entry which is preliminary data.</text>
</comment>
<reference evidence="1" key="1">
    <citation type="journal article" date="2021" name="Open Biol.">
        <title>Shared evolutionary footprints suggest mitochondrial oxidative damage underlies multiple complex I losses in fungi.</title>
        <authorList>
            <person name="Schikora-Tamarit M.A."/>
            <person name="Marcet-Houben M."/>
            <person name="Nosek J."/>
            <person name="Gabaldon T."/>
        </authorList>
    </citation>
    <scope>NUCLEOTIDE SEQUENCE</scope>
    <source>
        <strain evidence="1">NCAIM Y.01608</strain>
    </source>
</reference>
<reference evidence="1" key="2">
    <citation type="submission" date="2021-01" db="EMBL/GenBank/DDBJ databases">
        <authorList>
            <person name="Schikora-Tamarit M.A."/>
        </authorList>
    </citation>
    <scope>NUCLEOTIDE SEQUENCE</scope>
    <source>
        <strain evidence="1">NCAIM Y.01608</strain>
    </source>
</reference>
<sequence>MSLWVSHALLYSSIASSNFLCLYNALASALYLSASAFDSSTGSSAFGSGSLFLAGSAGFAGSASFISTSLSEDAWVGSGGAAPRSIPNMAAKTVISLWSVNISVLNPAGLVCNFLTFSTRDGSFISSAVFGLVLSFSIRPGSEKILRIPMVGSFWAIWASETA</sequence>
<keyword evidence="2" id="KW-1185">Reference proteome</keyword>
<evidence type="ECO:0000313" key="2">
    <source>
        <dbReference type="Proteomes" id="UP000788993"/>
    </source>
</evidence>
<accession>A0A9P8PPI8</accession>
<dbReference type="Proteomes" id="UP000788993">
    <property type="component" value="Unassembled WGS sequence"/>
</dbReference>